<dbReference type="Proteomes" id="UP001500449">
    <property type="component" value="Unassembled WGS sequence"/>
</dbReference>
<dbReference type="EMBL" id="BAAAQK010000001">
    <property type="protein sequence ID" value="GAA1828484.1"/>
    <property type="molecule type" value="Genomic_DNA"/>
</dbReference>
<dbReference type="PANTHER" id="PTHR34075:SF5">
    <property type="entry name" value="BLR3430 PROTEIN"/>
    <property type="match status" value="1"/>
</dbReference>
<gene>
    <name evidence="3" type="ORF">GCM10009836_02790</name>
</gene>
<dbReference type="RefSeq" id="WP_344411652.1">
    <property type="nucleotide sequence ID" value="NZ_BAAAQK010000001.1"/>
</dbReference>
<reference evidence="3 4" key="1">
    <citation type="journal article" date="2019" name="Int. J. Syst. Evol. Microbiol.">
        <title>The Global Catalogue of Microorganisms (GCM) 10K type strain sequencing project: providing services to taxonomists for standard genome sequencing and annotation.</title>
        <authorList>
            <consortium name="The Broad Institute Genomics Platform"/>
            <consortium name="The Broad Institute Genome Sequencing Center for Infectious Disease"/>
            <person name="Wu L."/>
            <person name="Ma J."/>
        </authorList>
    </citation>
    <scope>NUCLEOTIDE SEQUENCE [LARGE SCALE GENOMIC DNA]</scope>
    <source>
        <strain evidence="3 4">JCM 16009</strain>
    </source>
</reference>
<accession>A0ABN2MIG2</accession>
<name>A0ABN2MIG2_9PSEU</name>
<comment type="caution">
    <text evidence="3">The sequence shown here is derived from an EMBL/GenBank/DDBJ whole genome shotgun (WGS) entry which is preliminary data.</text>
</comment>
<proteinExistence type="predicted"/>
<dbReference type="InterPro" id="IPR052513">
    <property type="entry name" value="Thioester_dehydratase-like"/>
</dbReference>
<feature type="domain" description="ChsH2 C-terminal OB-fold" evidence="1">
    <location>
        <begin position="65"/>
        <end position="128"/>
    </location>
</feature>
<dbReference type="Pfam" id="PF12172">
    <property type="entry name" value="zf-ChsH2"/>
    <property type="match status" value="1"/>
</dbReference>
<dbReference type="SUPFAM" id="SSF50249">
    <property type="entry name" value="Nucleic acid-binding proteins"/>
    <property type="match status" value="1"/>
</dbReference>
<evidence type="ECO:0000259" key="2">
    <source>
        <dbReference type="Pfam" id="PF12172"/>
    </source>
</evidence>
<keyword evidence="4" id="KW-1185">Reference proteome</keyword>
<dbReference type="Pfam" id="PF01796">
    <property type="entry name" value="OB_ChsH2_C"/>
    <property type="match status" value="1"/>
</dbReference>
<dbReference type="InterPro" id="IPR022002">
    <property type="entry name" value="ChsH2_Znr"/>
</dbReference>
<evidence type="ECO:0000313" key="3">
    <source>
        <dbReference type="EMBL" id="GAA1828484.1"/>
    </source>
</evidence>
<dbReference type="InterPro" id="IPR012340">
    <property type="entry name" value="NA-bd_OB-fold"/>
</dbReference>
<dbReference type="PANTHER" id="PTHR34075">
    <property type="entry name" value="BLR3430 PROTEIN"/>
    <property type="match status" value="1"/>
</dbReference>
<evidence type="ECO:0000313" key="4">
    <source>
        <dbReference type="Proteomes" id="UP001500449"/>
    </source>
</evidence>
<sequence length="147" mass="16181">MTASTDAPPWERYPHQPMDEDDVALYEGWLVRELRLPRCGRCRRWHTPPRSLCPFCWSDELAFTPLSGRGIVHLAMVLHVGPPAPGVEYPYPLVTVELAEQPGLRFTSTVVDGDADPAVIGSAVELVWIDRAGAPFPAFRTTSGGNA</sequence>
<evidence type="ECO:0000259" key="1">
    <source>
        <dbReference type="Pfam" id="PF01796"/>
    </source>
</evidence>
<dbReference type="InterPro" id="IPR002878">
    <property type="entry name" value="ChsH2_C"/>
</dbReference>
<feature type="domain" description="ChsH2 rubredoxin-like zinc ribbon" evidence="2">
    <location>
        <begin position="29"/>
        <end position="61"/>
    </location>
</feature>
<protein>
    <submittedName>
        <fullName evidence="3">OB-fold domain-containing protein</fullName>
    </submittedName>
</protein>
<organism evidence="3 4">
    <name type="scientific">Pseudonocardia ailaonensis</name>
    <dbReference type="NCBI Taxonomy" id="367279"/>
    <lineage>
        <taxon>Bacteria</taxon>
        <taxon>Bacillati</taxon>
        <taxon>Actinomycetota</taxon>
        <taxon>Actinomycetes</taxon>
        <taxon>Pseudonocardiales</taxon>
        <taxon>Pseudonocardiaceae</taxon>
        <taxon>Pseudonocardia</taxon>
    </lineage>
</organism>